<feature type="domain" description="PDZ" evidence="5">
    <location>
        <begin position="359"/>
        <end position="439"/>
    </location>
</feature>
<feature type="compositionally biased region" description="Low complexity" evidence="4">
    <location>
        <begin position="276"/>
        <end position="293"/>
    </location>
</feature>
<dbReference type="InterPro" id="IPR001940">
    <property type="entry name" value="Peptidase_S1C"/>
</dbReference>
<name>A0A5M3VXJ3_9ACTN</name>
<dbReference type="AlphaFoldDB" id="A0A5M3VXJ3"/>
<evidence type="ECO:0000256" key="4">
    <source>
        <dbReference type="SAM" id="MobiDB-lite"/>
    </source>
</evidence>
<feature type="compositionally biased region" description="Polar residues" evidence="4">
    <location>
        <begin position="44"/>
        <end position="54"/>
    </location>
</feature>
<dbReference type="PRINTS" id="PR00834">
    <property type="entry name" value="PROTEASES2C"/>
</dbReference>
<dbReference type="RefSeq" id="WP_155337798.1">
    <property type="nucleotide sequence ID" value="NZ_BAAABN010000042.1"/>
</dbReference>
<gene>
    <name evidence="6" type="ORF">Acor_35790</name>
</gene>
<protein>
    <recommendedName>
        <fullName evidence="5">PDZ domain-containing protein</fullName>
    </recommendedName>
</protein>
<dbReference type="Gene3D" id="2.30.42.10">
    <property type="match status" value="1"/>
</dbReference>
<dbReference type="InterPro" id="IPR001478">
    <property type="entry name" value="PDZ"/>
</dbReference>
<evidence type="ECO:0000313" key="7">
    <source>
        <dbReference type="Proteomes" id="UP000334990"/>
    </source>
</evidence>
<evidence type="ECO:0000256" key="2">
    <source>
        <dbReference type="ARBA" id="ARBA00022670"/>
    </source>
</evidence>
<dbReference type="Gene3D" id="2.40.10.10">
    <property type="entry name" value="Trypsin-like serine proteases"/>
    <property type="match status" value="2"/>
</dbReference>
<evidence type="ECO:0000256" key="3">
    <source>
        <dbReference type="ARBA" id="ARBA00022801"/>
    </source>
</evidence>
<evidence type="ECO:0000259" key="5">
    <source>
        <dbReference type="PROSITE" id="PS50106"/>
    </source>
</evidence>
<dbReference type="InterPro" id="IPR051201">
    <property type="entry name" value="Chloro_Bact_Ser_Proteases"/>
</dbReference>
<dbReference type="InterPro" id="IPR009003">
    <property type="entry name" value="Peptidase_S1_PA"/>
</dbReference>
<comment type="similarity">
    <text evidence="1">Belongs to the peptidase S1C family.</text>
</comment>
<accession>A0A5M3VXJ3</accession>
<keyword evidence="3" id="KW-0378">Hydrolase</keyword>
<comment type="caution">
    <text evidence="6">The sequence shown here is derived from an EMBL/GenBank/DDBJ whole genome shotgun (WGS) entry which is preliminary data.</text>
</comment>
<dbReference type="PANTHER" id="PTHR43343:SF3">
    <property type="entry name" value="PROTEASE DO-LIKE 8, CHLOROPLASTIC"/>
    <property type="match status" value="1"/>
</dbReference>
<dbReference type="GO" id="GO:0006508">
    <property type="term" value="P:proteolysis"/>
    <property type="evidence" value="ECO:0007669"/>
    <property type="project" value="UniProtKB-KW"/>
</dbReference>
<keyword evidence="2" id="KW-0645">Protease</keyword>
<keyword evidence="7" id="KW-1185">Reference proteome</keyword>
<dbReference type="Pfam" id="PF13180">
    <property type="entry name" value="PDZ_2"/>
    <property type="match status" value="1"/>
</dbReference>
<evidence type="ECO:0000256" key="1">
    <source>
        <dbReference type="ARBA" id="ARBA00010541"/>
    </source>
</evidence>
<dbReference type="EMBL" id="BLAD01000051">
    <property type="protein sequence ID" value="GES01515.1"/>
    <property type="molecule type" value="Genomic_DNA"/>
</dbReference>
<dbReference type="SUPFAM" id="SSF50494">
    <property type="entry name" value="Trypsin-like serine proteases"/>
    <property type="match status" value="1"/>
</dbReference>
<organism evidence="6 7">
    <name type="scientific">Acrocarpospora corrugata</name>
    <dbReference type="NCBI Taxonomy" id="35763"/>
    <lineage>
        <taxon>Bacteria</taxon>
        <taxon>Bacillati</taxon>
        <taxon>Actinomycetota</taxon>
        <taxon>Actinomycetes</taxon>
        <taxon>Streptosporangiales</taxon>
        <taxon>Streptosporangiaceae</taxon>
        <taxon>Acrocarpospora</taxon>
    </lineage>
</organism>
<evidence type="ECO:0000313" key="6">
    <source>
        <dbReference type="EMBL" id="GES01515.1"/>
    </source>
</evidence>
<reference evidence="6 7" key="1">
    <citation type="submission" date="2019-10" db="EMBL/GenBank/DDBJ databases">
        <title>Whole genome shotgun sequence of Acrocarpospora corrugata NBRC 13972.</title>
        <authorList>
            <person name="Ichikawa N."/>
            <person name="Kimura A."/>
            <person name="Kitahashi Y."/>
            <person name="Komaki H."/>
            <person name="Oguchi A."/>
        </authorList>
    </citation>
    <scope>NUCLEOTIDE SEQUENCE [LARGE SCALE GENOMIC DNA]</scope>
    <source>
        <strain evidence="6 7">NBRC 13972</strain>
    </source>
</reference>
<dbReference type="PROSITE" id="PS50106">
    <property type="entry name" value="PDZ"/>
    <property type="match status" value="1"/>
</dbReference>
<feature type="region of interest" description="Disordered" evidence="4">
    <location>
        <begin position="1"/>
        <end position="90"/>
    </location>
</feature>
<proteinExistence type="inferred from homology"/>
<dbReference type="Proteomes" id="UP000334990">
    <property type="component" value="Unassembled WGS sequence"/>
</dbReference>
<dbReference type="GO" id="GO:0004252">
    <property type="term" value="F:serine-type endopeptidase activity"/>
    <property type="evidence" value="ECO:0007669"/>
    <property type="project" value="InterPro"/>
</dbReference>
<feature type="region of interest" description="Disordered" evidence="4">
    <location>
        <begin position="269"/>
        <end position="293"/>
    </location>
</feature>
<dbReference type="OrthoDB" id="9758917at2"/>
<dbReference type="CDD" id="cd06779">
    <property type="entry name" value="cpPDZ_Deg_HtrA-like"/>
    <property type="match status" value="1"/>
</dbReference>
<dbReference type="SUPFAM" id="SSF50156">
    <property type="entry name" value="PDZ domain-like"/>
    <property type="match status" value="1"/>
</dbReference>
<dbReference type="Pfam" id="PF13365">
    <property type="entry name" value="Trypsin_2"/>
    <property type="match status" value="1"/>
</dbReference>
<sequence length="457" mass="44948">MNADEPREQTPGSPASAANENTDPAADRTEPGTGDAGASGPTEVLNTQGWSQFGNRPPATGQFRSGDTAAFAVPPPPPGPPAAAAKPATGGLRKGGAVLALAAMALGGGVAGALVTNAVAGPRTIISSPVLNSGNSSGTTVADVARRVQPSVVMITVTSQMGGGEGSGVILSDDGLILTNNHVVSGAGQNAELSVKFSDGRTARATLVGTDPTTDIAVIRAENVSGLTKAALGDSDRLQVGDSVLAIGSPLGLAGSVTAGIVSALDRTVTSGDGGQPDQQQFPPGWGQQQPAQSETTTIGGMIQTDAAINPGNSGGALVNAAGQVIGVNTAIATSGGNGNIGVGFAIPITTAKQVAEQLINTGKAVHVYLGVSVSDATGGTPGALVGPVTPGSPAAKAGLQQGDIITKIDDTPVDAGETVVGIIRQHQPNAKILISYVRNGTPATVTVTLEEKTATN</sequence>
<dbReference type="PANTHER" id="PTHR43343">
    <property type="entry name" value="PEPTIDASE S12"/>
    <property type="match status" value="1"/>
</dbReference>
<dbReference type="InterPro" id="IPR036034">
    <property type="entry name" value="PDZ_sf"/>
</dbReference>
<dbReference type="SMART" id="SM00228">
    <property type="entry name" value="PDZ"/>
    <property type="match status" value="1"/>
</dbReference>
<feature type="compositionally biased region" description="Polar residues" evidence="4">
    <location>
        <begin position="10"/>
        <end position="22"/>
    </location>
</feature>
<dbReference type="InterPro" id="IPR043504">
    <property type="entry name" value="Peptidase_S1_PA_chymotrypsin"/>
</dbReference>